<accession>A0A2T5D991</accession>
<dbReference type="Proteomes" id="UP000244022">
    <property type="component" value="Unassembled WGS sequence"/>
</dbReference>
<gene>
    <name evidence="1" type="ORF">C6N14_13630</name>
</gene>
<proteinExistence type="predicted"/>
<name>A0A2T5D991_ENTMU</name>
<protein>
    <submittedName>
        <fullName evidence="1">Uncharacterized protein</fullName>
    </submittedName>
</protein>
<dbReference type="AlphaFoldDB" id="A0A2T5D991"/>
<sequence length="205" mass="24592">MELLEKETLACWRIDKKSIPNHINYSFFYENNYLGINSHQQAILGYLEFLHRIAQCNHWASDLRVKTGTPASIEQFNEYFCSIKANPLIYIKRDPDYLGWKTNPIYVNKEMMKAEKINPEILFKNRGAYEKAFFHETQTTTVSKEHFLVLNQRFFPEREHLKIYAWDTSFSNRFNRARDCYGAYLWSIYDEKRKRFTVISVFLNP</sequence>
<comment type="caution">
    <text evidence="1">The sequence shown here is derived from an EMBL/GenBank/DDBJ whole genome shotgun (WGS) entry which is preliminary data.</text>
</comment>
<reference evidence="1 2" key="1">
    <citation type="submission" date="2018-03" db="EMBL/GenBank/DDBJ databases">
        <title>Draft genome sequences of four Enterococcus mundtii strains isolated from beef slaughterhouses in Kenya.</title>
        <authorList>
            <person name="Wambui J."/>
            <person name="Stevens M."/>
            <person name="Njage P."/>
            <person name="Stephan R."/>
            <person name="Tasara T."/>
        </authorList>
    </citation>
    <scope>NUCLEOTIDE SEQUENCE [LARGE SCALE GENOMIC DNA]</scope>
    <source>
        <strain evidence="1 2">H18-EM</strain>
    </source>
</reference>
<evidence type="ECO:0000313" key="1">
    <source>
        <dbReference type="EMBL" id="PTO34147.1"/>
    </source>
</evidence>
<organism evidence="1 2">
    <name type="scientific">Enterococcus mundtii</name>
    <dbReference type="NCBI Taxonomy" id="53346"/>
    <lineage>
        <taxon>Bacteria</taxon>
        <taxon>Bacillati</taxon>
        <taxon>Bacillota</taxon>
        <taxon>Bacilli</taxon>
        <taxon>Lactobacillales</taxon>
        <taxon>Enterococcaceae</taxon>
        <taxon>Enterococcus</taxon>
    </lineage>
</organism>
<dbReference type="RefSeq" id="WP_108146514.1">
    <property type="nucleotide sequence ID" value="NZ_PYGR01000094.1"/>
</dbReference>
<evidence type="ECO:0000313" key="2">
    <source>
        <dbReference type="Proteomes" id="UP000244022"/>
    </source>
</evidence>
<dbReference type="EMBL" id="PYGR01000094">
    <property type="protein sequence ID" value="PTO34147.1"/>
    <property type="molecule type" value="Genomic_DNA"/>
</dbReference>